<keyword evidence="6" id="KW-1185">Reference proteome</keyword>
<sequence>MSTTILRRRSAMFAAMLALLLLVTACSGTTREDDTADAPEEDSAATTEEEADAPTEDEATDEPAATENTPEAAATTEDAGDDTADGATAIEEGIEIAFLPKQINNPYFTTADGGGEEAVGEFAGSYSEVGPSEASASSQVSYINTLTQQGVGAIAISANDPNAVCPALNEARDAGIAVVTYDSDTDPSCRDLFINQASAEGIARVQVEMVAEQIGGAGEIAVLSATPNATNQNAWIELMEGILADEYPDIELVTVAYGNDDDQDSFTETQALLQSYPDLAGIVSPTTVGISAAARYLSGSEFKGEVALTGLGTPNQMREFVEDGTVTAFALWNPADLGYLAAYAGGALASGLITGAEGDTFEAGKLGSYTVEADGSVLLGPPTVFDIDNIGDFDF</sequence>
<dbReference type="PANTHER" id="PTHR30036">
    <property type="entry name" value="D-XYLOSE-BINDING PERIPLASMIC PROTEIN"/>
    <property type="match status" value="1"/>
</dbReference>
<dbReference type="GO" id="GO:0030288">
    <property type="term" value="C:outer membrane-bounded periplasmic space"/>
    <property type="evidence" value="ECO:0007669"/>
    <property type="project" value="TreeGrafter"/>
</dbReference>
<comment type="subcellular location">
    <subcellularLocation>
        <location evidence="1">Cell envelope</location>
    </subcellularLocation>
</comment>
<feature type="chain" id="PRO_5039003640" evidence="3">
    <location>
        <begin position="33"/>
        <end position="395"/>
    </location>
</feature>
<dbReference type="PROSITE" id="PS51257">
    <property type="entry name" value="PROKAR_LIPOPROTEIN"/>
    <property type="match status" value="1"/>
</dbReference>
<dbReference type="AlphaFoldDB" id="A0A346Y000"/>
<dbReference type="InterPro" id="IPR013459">
    <property type="entry name" value="RhaS"/>
</dbReference>
<feature type="region of interest" description="Disordered" evidence="2">
    <location>
        <begin position="30"/>
        <end position="84"/>
    </location>
</feature>
<dbReference type="EMBL" id="CP031165">
    <property type="protein sequence ID" value="AXV07797.1"/>
    <property type="molecule type" value="Genomic_DNA"/>
</dbReference>
<dbReference type="CDD" id="cd20000">
    <property type="entry name" value="PBP1_ABC_rhamnose"/>
    <property type="match status" value="1"/>
</dbReference>
<evidence type="ECO:0000259" key="4">
    <source>
        <dbReference type="Pfam" id="PF13407"/>
    </source>
</evidence>
<dbReference type="InterPro" id="IPR025997">
    <property type="entry name" value="SBP_2_dom"/>
</dbReference>
<dbReference type="Gene3D" id="3.40.50.2300">
    <property type="match status" value="2"/>
</dbReference>
<dbReference type="PANTHER" id="PTHR30036:SF8">
    <property type="entry name" value="ABC-TYPE SUGAR TRANSPORT SYSTEM PERIPLASMIC COMPONENT-LIKE PROTEIN"/>
    <property type="match status" value="1"/>
</dbReference>
<dbReference type="Proteomes" id="UP000264006">
    <property type="component" value="Chromosome"/>
</dbReference>
<accession>A0A346Y000</accession>
<evidence type="ECO:0000313" key="6">
    <source>
        <dbReference type="Proteomes" id="UP000264006"/>
    </source>
</evidence>
<dbReference type="KEGG" id="euz:DVS28_a3121"/>
<reference evidence="5 6" key="1">
    <citation type="submission" date="2018-09" db="EMBL/GenBank/DDBJ databases">
        <title>Complete genome sequence of Euzebya sp. DY32-46 isolated from seawater of Pacific Ocean.</title>
        <authorList>
            <person name="Xu L."/>
            <person name="Wu Y.-H."/>
            <person name="Xu X.-W."/>
        </authorList>
    </citation>
    <scope>NUCLEOTIDE SEQUENCE [LARGE SCALE GENOMIC DNA]</scope>
    <source>
        <strain evidence="5 6">DY32-46</strain>
    </source>
</reference>
<evidence type="ECO:0000313" key="5">
    <source>
        <dbReference type="EMBL" id="AXV07797.1"/>
    </source>
</evidence>
<feature type="domain" description="Periplasmic binding protein" evidence="4">
    <location>
        <begin position="96"/>
        <end position="351"/>
    </location>
</feature>
<dbReference type="InterPro" id="IPR028082">
    <property type="entry name" value="Peripla_BP_I"/>
</dbReference>
<keyword evidence="3" id="KW-0732">Signal</keyword>
<dbReference type="GO" id="GO:0015762">
    <property type="term" value="P:rhamnose transmembrane transport"/>
    <property type="evidence" value="ECO:0007669"/>
    <property type="project" value="InterPro"/>
</dbReference>
<gene>
    <name evidence="5" type="ORF">DVS28_a3121</name>
</gene>
<feature type="compositionally biased region" description="Low complexity" evidence="2">
    <location>
        <begin position="62"/>
        <end position="77"/>
    </location>
</feature>
<dbReference type="InterPro" id="IPR050555">
    <property type="entry name" value="Bact_Solute-Bind_Prot2"/>
</dbReference>
<dbReference type="RefSeq" id="WP_216826065.1">
    <property type="nucleotide sequence ID" value="NZ_CP031165.1"/>
</dbReference>
<proteinExistence type="predicted"/>
<name>A0A346Y000_9ACTN</name>
<dbReference type="SUPFAM" id="SSF53822">
    <property type="entry name" value="Periplasmic binding protein-like I"/>
    <property type="match status" value="1"/>
</dbReference>
<evidence type="ECO:0000256" key="2">
    <source>
        <dbReference type="SAM" id="MobiDB-lite"/>
    </source>
</evidence>
<protein>
    <submittedName>
        <fullName evidence="5">Putative L-rhamnose ABC transporter, substrate-binding component</fullName>
    </submittedName>
</protein>
<dbReference type="GO" id="GO:0030246">
    <property type="term" value="F:carbohydrate binding"/>
    <property type="evidence" value="ECO:0007669"/>
    <property type="project" value="TreeGrafter"/>
</dbReference>
<evidence type="ECO:0000256" key="3">
    <source>
        <dbReference type="SAM" id="SignalP"/>
    </source>
</evidence>
<organism evidence="5 6">
    <name type="scientific">Euzebya pacifica</name>
    <dbReference type="NCBI Taxonomy" id="1608957"/>
    <lineage>
        <taxon>Bacteria</taxon>
        <taxon>Bacillati</taxon>
        <taxon>Actinomycetota</taxon>
        <taxon>Nitriliruptoria</taxon>
        <taxon>Euzebyales</taxon>
    </lineage>
</organism>
<evidence type="ECO:0000256" key="1">
    <source>
        <dbReference type="ARBA" id="ARBA00004196"/>
    </source>
</evidence>
<feature type="compositionally biased region" description="Acidic residues" evidence="2">
    <location>
        <begin position="34"/>
        <end position="61"/>
    </location>
</feature>
<dbReference type="NCBIfam" id="TIGR02637">
    <property type="entry name" value="RhaS"/>
    <property type="match status" value="1"/>
</dbReference>
<feature type="signal peptide" evidence="3">
    <location>
        <begin position="1"/>
        <end position="32"/>
    </location>
</feature>
<dbReference type="Pfam" id="PF13407">
    <property type="entry name" value="Peripla_BP_4"/>
    <property type="match status" value="1"/>
</dbReference>